<sequence>MEPRDTETVTAAITSLKVVICSPEPSIAAVKASRLRTVAKRSSRPSETVCSAALS</sequence>
<dbReference type="EMBL" id="JAWLKJ010000001">
    <property type="protein sequence ID" value="MDV6298395.1"/>
    <property type="molecule type" value="Genomic_DNA"/>
</dbReference>
<protein>
    <submittedName>
        <fullName evidence="1">Uncharacterized protein</fullName>
    </submittedName>
</protein>
<name>A0AAE4TZ54_9ACTN</name>
<accession>A0AAE4TZ54</accession>
<dbReference type="Proteomes" id="UP001185873">
    <property type="component" value="Unassembled WGS sequence"/>
</dbReference>
<organism evidence="1 2">
    <name type="scientific">Dietzia maris</name>
    <dbReference type="NCBI Taxonomy" id="37915"/>
    <lineage>
        <taxon>Bacteria</taxon>
        <taxon>Bacillati</taxon>
        <taxon>Actinomycetota</taxon>
        <taxon>Actinomycetes</taxon>
        <taxon>Mycobacteriales</taxon>
        <taxon>Dietziaceae</taxon>
        <taxon>Dietzia</taxon>
    </lineage>
</organism>
<reference evidence="1" key="1">
    <citation type="submission" date="2023-10" db="EMBL/GenBank/DDBJ databases">
        <title>Development of a sustainable strategy for remediation of hydrocarbon-contaminated territories based on the waste exchange concept.</title>
        <authorList>
            <person name="Krivoruchko A."/>
        </authorList>
    </citation>
    <scope>NUCLEOTIDE SEQUENCE</scope>
    <source>
        <strain evidence="1">IEGM 1175</strain>
    </source>
</reference>
<dbReference type="RefSeq" id="WP_317468717.1">
    <property type="nucleotide sequence ID" value="NZ_JAWLKJ010000001.1"/>
</dbReference>
<evidence type="ECO:0000313" key="1">
    <source>
        <dbReference type="EMBL" id="MDV6298395.1"/>
    </source>
</evidence>
<dbReference type="AlphaFoldDB" id="A0AAE4TZ54"/>
<comment type="caution">
    <text evidence="1">The sequence shown here is derived from an EMBL/GenBank/DDBJ whole genome shotgun (WGS) entry which is preliminary data.</text>
</comment>
<proteinExistence type="predicted"/>
<gene>
    <name evidence="1" type="ORF">R3P82_04640</name>
</gene>
<evidence type="ECO:0000313" key="2">
    <source>
        <dbReference type="Proteomes" id="UP001185873"/>
    </source>
</evidence>